<dbReference type="EMBL" id="AZMM01010186">
    <property type="protein sequence ID" value="ETJ35432.1"/>
    <property type="molecule type" value="Genomic_DNA"/>
</dbReference>
<evidence type="ECO:0000313" key="3">
    <source>
        <dbReference type="EMBL" id="ETJ35432.1"/>
    </source>
</evidence>
<comment type="caution">
    <text evidence="3">The sequence shown here is derived from an EMBL/GenBank/DDBJ whole genome shotgun (WGS) entry which is preliminary data.</text>
</comment>
<feature type="transmembrane region" description="Helical" evidence="2">
    <location>
        <begin position="303"/>
        <end position="322"/>
    </location>
</feature>
<feature type="transmembrane region" description="Helical" evidence="2">
    <location>
        <begin position="172"/>
        <end position="192"/>
    </location>
</feature>
<reference evidence="3" key="1">
    <citation type="submission" date="2013-12" db="EMBL/GenBank/DDBJ databases">
        <title>A Varibaculum cambriense genome reconstructed from a premature infant gut community with otherwise low bacterial novelty that shifts toward anaerobic metabolism during the third week of life.</title>
        <authorList>
            <person name="Brown C.T."/>
            <person name="Sharon I."/>
            <person name="Thomas B.C."/>
            <person name="Castelle C.J."/>
            <person name="Morowitz M.J."/>
            <person name="Banfield J.F."/>
        </authorList>
    </citation>
    <scope>NUCLEOTIDE SEQUENCE</scope>
</reference>
<gene>
    <name evidence="3" type="ORF">Q604_UNBC10186G0004</name>
</gene>
<keyword evidence="2" id="KW-0472">Membrane</keyword>
<protein>
    <submittedName>
        <fullName evidence="3">Uncharacterized protein</fullName>
    </submittedName>
</protein>
<feature type="transmembrane region" description="Helical" evidence="2">
    <location>
        <begin position="212"/>
        <end position="234"/>
    </location>
</feature>
<keyword evidence="2" id="KW-0812">Transmembrane</keyword>
<name>W1XYT4_9ZZZZ</name>
<organism evidence="3">
    <name type="scientific">human gut metagenome</name>
    <dbReference type="NCBI Taxonomy" id="408170"/>
    <lineage>
        <taxon>unclassified sequences</taxon>
        <taxon>metagenomes</taxon>
        <taxon>organismal metagenomes</taxon>
    </lineage>
</organism>
<evidence type="ECO:0000256" key="1">
    <source>
        <dbReference type="SAM" id="Coils"/>
    </source>
</evidence>
<sequence>MKKEEFKSHYLDPHSQEFNKELNEIIQIFCNTDIDELNQNRLKYIDRLIEKSNGLEPSMLNYSSITAMTYNFDDENDQLNEIGQFLRIALNEHFEVKFKNKDINEDGCLANQYKVIKKSIEHLDLAINQKQSLYNEQDEELSKVKRTIVDINKDIKGSRDRLEEINKSKNQIYTEFVAILGIFASIIFGVFGGFQEIQLIGKNLNTTPIPKLLIFSSLVMLGITLIIFLCFNAISKLTKLPMRNCNCEVGKCNCSFKEKHPTIFYSSSLFIYILFVGFALRLYKYHDFTIQKMFEGWNGKNSLPLLLLIIPLVLWAIWVFCFEKGKTEKKENK</sequence>
<keyword evidence="1" id="KW-0175">Coiled coil</keyword>
<dbReference type="AlphaFoldDB" id="W1XYT4"/>
<accession>W1XYT4</accession>
<evidence type="ECO:0000256" key="2">
    <source>
        <dbReference type="SAM" id="Phobius"/>
    </source>
</evidence>
<feature type="coiled-coil region" evidence="1">
    <location>
        <begin position="127"/>
        <end position="154"/>
    </location>
</feature>
<keyword evidence="2" id="KW-1133">Transmembrane helix</keyword>
<proteinExistence type="predicted"/>
<feature type="transmembrane region" description="Helical" evidence="2">
    <location>
        <begin position="263"/>
        <end position="283"/>
    </location>
</feature>